<organism evidence="1 3">
    <name type="scientific">Alicyclobacillus dauci</name>
    <dbReference type="NCBI Taxonomy" id="1475485"/>
    <lineage>
        <taxon>Bacteria</taxon>
        <taxon>Bacillati</taxon>
        <taxon>Bacillota</taxon>
        <taxon>Bacilli</taxon>
        <taxon>Bacillales</taxon>
        <taxon>Alicyclobacillaceae</taxon>
        <taxon>Alicyclobacillus</taxon>
    </lineage>
</organism>
<gene>
    <name evidence="2" type="ORF">NZD86_24040</name>
    <name evidence="1" type="ORF">NZD86_24340</name>
</gene>
<sequence>MIGALLKVFNWGSKVDAGSPFTLSNLDDLSDLADALRQALGW</sequence>
<keyword evidence="3" id="KW-1185">Reference proteome</keyword>
<geneLocation type="plasmid" evidence="1 3">
    <name>unnamed2</name>
</geneLocation>
<name>A0ABY6ZBM0_9BACL</name>
<evidence type="ECO:0000313" key="3">
    <source>
        <dbReference type="Proteomes" id="UP001164803"/>
    </source>
</evidence>
<reference evidence="1" key="1">
    <citation type="submission" date="2022-08" db="EMBL/GenBank/DDBJ databases">
        <title>Alicyclobacillus dauci DSM2870, complete genome.</title>
        <authorList>
            <person name="Wang Q."/>
            <person name="Cai R."/>
            <person name="Wang Z."/>
        </authorList>
    </citation>
    <scope>NUCLEOTIDE SEQUENCE</scope>
    <source>
        <strain evidence="1">DSM 28700</strain>
        <plasmid evidence="1">unnamed2</plasmid>
    </source>
</reference>
<dbReference type="EMBL" id="CP104066">
    <property type="protein sequence ID" value="WAH39500.1"/>
    <property type="molecule type" value="Genomic_DNA"/>
</dbReference>
<evidence type="ECO:0000313" key="1">
    <source>
        <dbReference type="EMBL" id="WAH39500.1"/>
    </source>
</evidence>
<dbReference type="RefSeq" id="WP_268047144.1">
    <property type="nucleotide sequence ID" value="NZ_CP104066.1"/>
</dbReference>
<evidence type="ECO:0000313" key="2">
    <source>
        <dbReference type="EMBL" id="WAH39560.1"/>
    </source>
</evidence>
<dbReference type="Proteomes" id="UP001164803">
    <property type="component" value="Plasmid unnamed2"/>
</dbReference>
<protein>
    <submittedName>
        <fullName evidence="1">Uncharacterized protein</fullName>
    </submittedName>
</protein>
<dbReference type="EMBL" id="CP104066">
    <property type="protein sequence ID" value="WAH39560.1"/>
    <property type="molecule type" value="Genomic_DNA"/>
</dbReference>
<proteinExistence type="predicted"/>
<keyword evidence="1" id="KW-0614">Plasmid</keyword>
<accession>A0ABY6ZBM0</accession>